<gene>
    <name evidence="3" type="ORF">LPB137_00100</name>
</gene>
<evidence type="ECO:0000259" key="2">
    <source>
        <dbReference type="Pfam" id="PF01464"/>
    </source>
</evidence>
<dbReference type="InterPro" id="IPR008258">
    <property type="entry name" value="Transglycosylase_SLT_dom_1"/>
</dbReference>
<proteinExistence type="predicted"/>
<organism evidence="3 4">
    <name type="scientific">Poseidonibacter parvus</name>
    <dbReference type="NCBI Taxonomy" id="1850254"/>
    <lineage>
        <taxon>Bacteria</taxon>
        <taxon>Pseudomonadati</taxon>
        <taxon>Campylobacterota</taxon>
        <taxon>Epsilonproteobacteria</taxon>
        <taxon>Campylobacterales</taxon>
        <taxon>Arcobacteraceae</taxon>
        <taxon>Poseidonibacter</taxon>
    </lineage>
</organism>
<name>A0A1P8KIG5_9BACT</name>
<keyword evidence="4" id="KW-1185">Reference proteome</keyword>
<evidence type="ECO:0000256" key="1">
    <source>
        <dbReference type="SAM" id="SignalP"/>
    </source>
</evidence>
<dbReference type="RefSeq" id="WP_076082711.1">
    <property type="nucleotide sequence ID" value="NZ_CP019070.1"/>
</dbReference>
<dbReference type="InterPro" id="IPR023346">
    <property type="entry name" value="Lysozyme-like_dom_sf"/>
</dbReference>
<dbReference type="Proteomes" id="UP000186074">
    <property type="component" value="Chromosome"/>
</dbReference>
<keyword evidence="1" id="KW-0732">Signal</keyword>
<dbReference type="Pfam" id="PF01464">
    <property type="entry name" value="SLT"/>
    <property type="match status" value="1"/>
</dbReference>
<feature type="chain" id="PRO_5013179249" description="Transglycosylase SLT domain-containing protein" evidence="1">
    <location>
        <begin position="19"/>
        <end position="165"/>
    </location>
</feature>
<evidence type="ECO:0000313" key="3">
    <source>
        <dbReference type="EMBL" id="APW64341.1"/>
    </source>
</evidence>
<dbReference type="SUPFAM" id="SSF53955">
    <property type="entry name" value="Lysozyme-like"/>
    <property type="match status" value="1"/>
</dbReference>
<feature type="domain" description="Transglycosylase SLT" evidence="2">
    <location>
        <begin position="39"/>
        <end position="150"/>
    </location>
</feature>
<feature type="signal peptide" evidence="1">
    <location>
        <begin position="1"/>
        <end position="18"/>
    </location>
</feature>
<accession>A0A1P8KIG5</accession>
<dbReference type="EMBL" id="CP019070">
    <property type="protein sequence ID" value="APW64341.1"/>
    <property type="molecule type" value="Genomic_DNA"/>
</dbReference>
<dbReference type="AlphaFoldDB" id="A0A1P8KIG5"/>
<protein>
    <recommendedName>
        <fullName evidence="2">Transglycosylase SLT domain-containing protein</fullName>
    </recommendedName>
</protein>
<dbReference type="OrthoDB" id="5347225at2"/>
<evidence type="ECO:0000313" key="4">
    <source>
        <dbReference type="Proteomes" id="UP000186074"/>
    </source>
</evidence>
<dbReference type="KEGG" id="alp:LPB137_00100"/>
<sequence length="165" mass="19205">MNLKITLLVMLFITNIFASNFNASKLTPAEIKTLKQIKMQGKKHGLSYSLMAIAIKESSIGKYLVNVDSKDYGLYQANIKTVLSRQKARNTSWNRNKYAMRLISDFQFATKNAIAELTYWKKIHKNDWKKVWGSYNGGWKYNSKRARNYSRDIATIIKRLKRVKV</sequence>
<reference evidence="3 4" key="1">
    <citation type="submission" date="2017-01" db="EMBL/GenBank/DDBJ databases">
        <title>Genome sequencing of Arcobacter sp. LPB0137.</title>
        <authorList>
            <person name="Lee G.-W."/>
            <person name="Yi H."/>
        </authorList>
    </citation>
    <scope>NUCLEOTIDE SEQUENCE [LARGE SCALE GENOMIC DNA]</scope>
    <source>
        <strain evidence="3 4">LPB0137</strain>
    </source>
</reference>
<dbReference type="Gene3D" id="1.10.530.10">
    <property type="match status" value="1"/>
</dbReference>